<dbReference type="EMBL" id="PVEP01000002">
    <property type="protein sequence ID" value="PQV57865.1"/>
    <property type="molecule type" value="Genomic_DNA"/>
</dbReference>
<keyword evidence="3" id="KW-1185">Reference proteome</keyword>
<dbReference type="RefSeq" id="WP_105514070.1">
    <property type="nucleotide sequence ID" value="NZ_PVEP01000002.1"/>
</dbReference>
<dbReference type="InterPro" id="IPR027417">
    <property type="entry name" value="P-loop_NTPase"/>
</dbReference>
<dbReference type="GO" id="GO:0016787">
    <property type="term" value="F:hydrolase activity"/>
    <property type="evidence" value="ECO:0007669"/>
    <property type="project" value="InterPro"/>
</dbReference>
<sequence>MRTLDYQARVLDTLDAYLDELKARKAEADQIDALRASNPNLPIPAMDFSETAWANLKGAGRLPSSRATVPFSPRKDGVGRAVPNVTLKVPTGGGKTWLAVNGVSRIMGRYLAKNTGFVLWIVPNEAIYSQTLKALKNRQHPYRQALDRAAAGRVKVMEKSDRLDARDVDANLCVMILMLQSANRQTQDALRMFKDRGDVHGFFAPEGDQAAHAREFAAVPNLDGYADLFPMVKDSLGNALRKIRPVVVMDEGQKATSELAHDTLYGFNPIFVLELTATPKDVAARGANPGRAANLLVEVTGRELHAEDMIKMPLNLDPRQGTDWRGTLTAALGRLNTLDAEARAYGADRGALGYIRPIMLVQVERTGKDQRDGQHIHADDVKEWLLAAGLDDAEVAIKTAEQNDLNQPENQDLLSPQNRVRVIVTKAALQEGWDCPFAYVLCSLAAASNRSAMTQLVGRILRQPYALKTGVAALDECYVVTHHAATRDVVEAIKTGLERDGLADLVIEVPQEGGTTGGGEARKVERRAAFKSLQIYLPKVLKVEAGEVRDLDYETDILAAIDWRDFSPAGVVADIPDNPAQVAAQLQRIALTDAGEDEYFRGEVVAAAAETLRFDATYAVRVISDLVPNPFVARGIVADLVKGLEVRGFDAAKLGAASGVIIDRLRVALTKERDARTEALFRAAVKAGDIQFRLRLDGNNWQMPDHMLTTELANSPHLTGADGGALERSLFSPVFRNELNGEEQNVAVHLDGDGTVKWWHRNVAKASYGMGLQGWKRGRIYPDFIFATGGKVGAGRIVVLETKGDHLQNPDTDYKREVLDFLTQNFSWDQAVPAGQLQIGMTGETVECALVLMEDMPMELPKLIARAV</sequence>
<dbReference type="Proteomes" id="UP000238338">
    <property type="component" value="Unassembled WGS sequence"/>
</dbReference>
<dbReference type="PANTHER" id="PTHR47396">
    <property type="entry name" value="TYPE I RESTRICTION ENZYME ECOKI R PROTEIN"/>
    <property type="match status" value="1"/>
</dbReference>
<dbReference type="Pfam" id="PF04851">
    <property type="entry name" value="ResIII"/>
    <property type="match status" value="1"/>
</dbReference>
<dbReference type="GO" id="GO:0005829">
    <property type="term" value="C:cytosol"/>
    <property type="evidence" value="ECO:0007669"/>
    <property type="project" value="TreeGrafter"/>
</dbReference>
<dbReference type="InterPro" id="IPR006935">
    <property type="entry name" value="Helicase/UvrB_N"/>
</dbReference>
<dbReference type="Gene3D" id="3.40.50.300">
    <property type="entry name" value="P-loop containing nucleotide triphosphate hydrolases"/>
    <property type="match status" value="2"/>
</dbReference>
<dbReference type="PANTHER" id="PTHR47396:SF1">
    <property type="entry name" value="ATP-DEPENDENT HELICASE IRC3-RELATED"/>
    <property type="match status" value="1"/>
</dbReference>
<dbReference type="GO" id="GO:0003677">
    <property type="term" value="F:DNA binding"/>
    <property type="evidence" value="ECO:0007669"/>
    <property type="project" value="InterPro"/>
</dbReference>
<organism evidence="2 3">
    <name type="scientific">Albidovulum denitrificans</name>
    <dbReference type="NCBI Taxonomy" id="404881"/>
    <lineage>
        <taxon>Bacteria</taxon>
        <taxon>Pseudomonadati</taxon>
        <taxon>Pseudomonadota</taxon>
        <taxon>Alphaproteobacteria</taxon>
        <taxon>Rhodobacterales</taxon>
        <taxon>Paracoccaceae</taxon>
        <taxon>Albidovulum</taxon>
    </lineage>
</organism>
<dbReference type="AlphaFoldDB" id="A0A2S8SAL4"/>
<evidence type="ECO:0000259" key="1">
    <source>
        <dbReference type="Pfam" id="PF04851"/>
    </source>
</evidence>
<dbReference type="InterPro" id="IPR050742">
    <property type="entry name" value="Helicase_Restrict-Modif_Enz"/>
</dbReference>
<gene>
    <name evidence="2" type="ORF">LX70_01674</name>
</gene>
<accession>A0A2S8SAL4</accession>
<proteinExistence type="predicted"/>
<dbReference type="SUPFAM" id="SSF52540">
    <property type="entry name" value="P-loop containing nucleoside triphosphate hydrolases"/>
    <property type="match status" value="1"/>
</dbReference>
<protein>
    <submittedName>
        <fullName evidence="2">Type III restriction enzyme</fullName>
    </submittedName>
</protein>
<feature type="domain" description="Helicase/UvrB N-terminal" evidence="1">
    <location>
        <begin position="84"/>
        <end position="280"/>
    </location>
</feature>
<evidence type="ECO:0000313" key="3">
    <source>
        <dbReference type="Proteomes" id="UP000238338"/>
    </source>
</evidence>
<dbReference type="GO" id="GO:0005524">
    <property type="term" value="F:ATP binding"/>
    <property type="evidence" value="ECO:0007669"/>
    <property type="project" value="InterPro"/>
</dbReference>
<dbReference type="OrthoDB" id="9804145at2"/>
<evidence type="ECO:0000313" key="2">
    <source>
        <dbReference type="EMBL" id="PQV57865.1"/>
    </source>
</evidence>
<reference evidence="2 3" key="1">
    <citation type="submission" date="2018-02" db="EMBL/GenBank/DDBJ databases">
        <title>Genomic Encyclopedia of Archaeal and Bacterial Type Strains, Phase II (KMG-II): from individual species to whole genera.</title>
        <authorList>
            <person name="Goeker M."/>
        </authorList>
    </citation>
    <scope>NUCLEOTIDE SEQUENCE [LARGE SCALE GENOMIC DNA]</scope>
    <source>
        <strain evidence="2 3">DSM 18921</strain>
    </source>
</reference>
<name>A0A2S8SAL4_9RHOB</name>
<comment type="caution">
    <text evidence="2">The sequence shown here is derived from an EMBL/GenBank/DDBJ whole genome shotgun (WGS) entry which is preliminary data.</text>
</comment>